<dbReference type="AlphaFoldDB" id="A0A221SYD4"/>
<dbReference type="EMBL" id="CP021081">
    <property type="protein sequence ID" value="ASN81668.1"/>
    <property type="molecule type" value="Genomic_DNA"/>
</dbReference>
<organism evidence="1 2">
    <name type="scientific">Deinococcus ficus</name>
    <dbReference type="NCBI Taxonomy" id="317577"/>
    <lineage>
        <taxon>Bacteria</taxon>
        <taxon>Thermotogati</taxon>
        <taxon>Deinococcota</taxon>
        <taxon>Deinococci</taxon>
        <taxon>Deinococcales</taxon>
        <taxon>Deinococcaceae</taxon>
        <taxon>Deinococcus</taxon>
    </lineage>
</organism>
<dbReference type="STRING" id="317577.GCA_000419625_01471"/>
<reference evidence="1 2" key="1">
    <citation type="submission" date="2017-05" db="EMBL/GenBank/DDBJ databases">
        <title>The complete genome sequence of Deinococcus ficus isolated from the rhizosphere of the Ficus religiosa L. in Taiwan.</title>
        <authorList>
            <person name="Wu K.-M."/>
            <person name="Liao T.-L."/>
            <person name="Liu Y.-M."/>
            <person name="Young C.-C."/>
            <person name="Tsai S.-F."/>
        </authorList>
    </citation>
    <scope>NUCLEOTIDE SEQUENCE [LARGE SCALE GENOMIC DNA]</scope>
    <source>
        <strain evidence="1 2">CC-FR2-10</strain>
    </source>
</reference>
<evidence type="ECO:0000313" key="1">
    <source>
        <dbReference type="EMBL" id="ASN81668.1"/>
    </source>
</evidence>
<gene>
    <name evidence="1" type="ORF">DFI_12290</name>
</gene>
<dbReference type="Proteomes" id="UP000259030">
    <property type="component" value="Chromosome"/>
</dbReference>
<evidence type="ECO:0000313" key="2">
    <source>
        <dbReference type="Proteomes" id="UP000259030"/>
    </source>
</evidence>
<protein>
    <submittedName>
        <fullName evidence="1">Uncharacterized protein</fullName>
    </submittedName>
</protein>
<dbReference type="RefSeq" id="WP_027463776.1">
    <property type="nucleotide sequence ID" value="NZ_CP021081.1"/>
</dbReference>
<keyword evidence="2" id="KW-1185">Reference proteome</keyword>
<accession>A0A221SYD4</accession>
<dbReference type="KEGG" id="dfc:DFI_12290"/>
<sequence length="98" mass="10760">MADPDDLRGRLVPEAAVRAFREGEDRLTLRLLTLAQDAHVVGGVAWAALERLRGLVLIHMLREVEGTFALERADAVLDAAGQVRPDLDWLEEPPPGGR</sequence>
<proteinExistence type="predicted"/>
<name>A0A221SYD4_9DEIO</name>